<keyword evidence="3" id="KW-1185">Reference proteome</keyword>
<accession>A0A401RWQ1</accession>
<feature type="region of interest" description="Disordered" evidence="1">
    <location>
        <begin position="27"/>
        <end position="96"/>
    </location>
</feature>
<name>A0A401RWQ1_CHIPU</name>
<sequence length="111" mass="11847">MQEALVSKFQQSLIGLGTLFSRPICVAGRRTKTKGEKEKKSESSETEWEAGQTQAASQPGTRKLTAAGRPGHLSPAVSGRGGDRQGLASASPSRNLSLAGRINISTERYLY</sequence>
<gene>
    <name evidence="2" type="ORF">chiPu_0000951</name>
</gene>
<dbReference type="Proteomes" id="UP000287033">
    <property type="component" value="Unassembled WGS sequence"/>
</dbReference>
<comment type="caution">
    <text evidence="2">The sequence shown here is derived from an EMBL/GenBank/DDBJ whole genome shotgun (WGS) entry which is preliminary data.</text>
</comment>
<dbReference type="EMBL" id="BEZZ01000013">
    <property type="protein sequence ID" value="GCC22563.1"/>
    <property type="molecule type" value="Genomic_DNA"/>
</dbReference>
<evidence type="ECO:0000256" key="1">
    <source>
        <dbReference type="SAM" id="MobiDB-lite"/>
    </source>
</evidence>
<evidence type="ECO:0000313" key="2">
    <source>
        <dbReference type="EMBL" id="GCC22563.1"/>
    </source>
</evidence>
<dbReference type="AlphaFoldDB" id="A0A401RWQ1"/>
<proteinExistence type="predicted"/>
<feature type="compositionally biased region" description="Polar residues" evidence="1">
    <location>
        <begin position="51"/>
        <end position="60"/>
    </location>
</feature>
<reference evidence="2 3" key="1">
    <citation type="journal article" date="2018" name="Nat. Ecol. Evol.">
        <title>Shark genomes provide insights into elasmobranch evolution and the origin of vertebrates.</title>
        <authorList>
            <person name="Hara Y"/>
            <person name="Yamaguchi K"/>
            <person name="Onimaru K"/>
            <person name="Kadota M"/>
            <person name="Koyanagi M"/>
            <person name="Keeley SD"/>
            <person name="Tatsumi K"/>
            <person name="Tanaka K"/>
            <person name="Motone F"/>
            <person name="Kageyama Y"/>
            <person name="Nozu R"/>
            <person name="Adachi N"/>
            <person name="Nishimura O"/>
            <person name="Nakagawa R"/>
            <person name="Tanegashima C"/>
            <person name="Kiyatake I"/>
            <person name="Matsumoto R"/>
            <person name="Murakumo K"/>
            <person name="Nishida K"/>
            <person name="Terakita A"/>
            <person name="Kuratani S"/>
            <person name="Sato K"/>
            <person name="Hyodo S Kuraku.S."/>
        </authorList>
    </citation>
    <scope>NUCLEOTIDE SEQUENCE [LARGE SCALE GENOMIC DNA]</scope>
</reference>
<feature type="compositionally biased region" description="Basic and acidic residues" evidence="1">
    <location>
        <begin position="33"/>
        <end position="43"/>
    </location>
</feature>
<organism evidence="2 3">
    <name type="scientific">Chiloscyllium punctatum</name>
    <name type="common">Brownbanded bambooshark</name>
    <name type="synonym">Hemiscyllium punctatum</name>
    <dbReference type="NCBI Taxonomy" id="137246"/>
    <lineage>
        <taxon>Eukaryota</taxon>
        <taxon>Metazoa</taxon>
        <taxon>Chordata</taxon>
        <taxon>Craniata</taxon>
        <taxon>Vertebrata</taxon>
        <taxon>Chondrichthyes</taxon>
        <taxon>Elasmobranchii</taxon>
        <taxon>Galeomorphii</taxon>
        <taxon>Galeoidea</taxon>
        <taxon>Orectolobiformes</taxon>
        <taxon>Hemiscylliidae</taxon>
        <taxon>Chiloscyllium</taxon>
    </lineage>
</organism>
<evidence type="ECO:0000313" key="3">
    <source>
        <dbReference type="Proteomes" id="UP000287033"/>
    </source>
</evidence>
<protein>
    <submittedName>
        <fullName evidence="2">Uncharacterized protein</fullName>
    </submittedName>
</protein>